<dbReference type="EMBL" id="FMVW01000001">
    <property type="protein sequence ID" value="SCZ21492.1"/>
    <property type="molecule type" value="Genomic_DNA"/>
</dbReference>
<dbReference type="NCBIfam" id="TIGR00273">
    <property type="entry name" value="LutB/LldF family L-lactate oxidation iron-sulfur protein"/>
    <property type="match status" value="1"/>
</dbReference>
<evidence type="ECO:0000256" key="7">
    <source>
        <dbReference type="ARBA" id="ARBA00023014"/>
    </source>
</evidence>
<dbReference type="Pfam" id="PF02589">
    <property type="entry name" value="LUD_dom"/>
    <property type="match status" value="1"/>
</dbReference>
<name>A0A1G5M8H7_AFIMA</name>
<evidence type="ECO:0000313" key="9">
    <source>
        <dbReference type="EMBL" id="SCZ21492.1"/>
    </source>
</evidence>
<gene>
    <name evidence="9" type="ORF">SAMN03080610_00273</name>
</gene>
<dbReference type="Pfam" id="PF13183">
    <property type="entry name" value="Fer4_8"/>
    <property type="match status" value="1"/>
</dbReference>
<dbReference type="InterPro" id="IPR003741">
    <property type="entry name" value="LUD_dom"/>
</dbReference>
<dbReference type="GO" id="GO:0006089">
    <property type="term" value="P:lactate metabolic process"/>
    <property type="evidence" value="ECO:0007669"/>
    <property type="project" value="InterPro"/>
</dbReference>
<dbReference type="STRING" id="1120955.SAMN03080610_00273"/>
<keyword evidence="3" id="KW-0479">Metal-binding</keyword>
<accession>A0A1G5M8H7</accession>
<dbReference type="GO" id="GO:0051539">
    <property type="term" value="F:4 iron, 4 sulfur cluster binding"/>
    <property type="evidence" value="ECO:0007669"/>
    <property type="project" value="UniProtKB-KW"/>
</dbReference>
<keyword evidence="1" id="KW-0813">Transport</keyword>
<evidence type="ECO:0000256" key="2">
    <source>
        <dbReference type="ARBA" id="ARBA00022485"/>
    </source>
</evidence>
<evidence type="ECO:0000256" key="4">
    <source>
        <dbReference type="ARBA" id="ARBA00022737"/>
    </source>
</evidence>
<dbReference type="InterPro" id="IPR017896">
    <property type="entry name" value="4Fe4S_Fe-S-bd"/>
</dbReference>
<organism evidence="9 10">
    <name type="scientific">Afifella marina DSM 2698</name>
    <dbReference type="NCBI Taxonomy" id="1120955"/>
    <lineage>
        <taxon>Bacteria</taxon>
        <taxon>Pseudomonadati</taxon>
        <taxon>Pseudomonadota</taxon>
        <taxon>Alphaproteobacteria</taxon>
        <taxon>Hyphomicrobiales</taxon>
        <taxon>Afifellaceae</taxon>
        <taxon>Afifella</taxon>
    </lineage>
</organism>
<dbReference type="InterPro" id="IPR037171">
    <property type="entry name" value="NagB/RpiA_transferase-like"/>
</dbReference>
<feature type="domain" description="4Fe-4S ferredoxin-type" evidence="8">
    <location>
        <begin position="306"/>
        <end position="337"/>
    </location>
</feature>
<dbReference type="SUPFAM" id="SSF46548">
    <property type="entry name" value="alpha-helical ferredoxin"/>
    <property type="match status" value="1"/>
</dbReference>
<dbReference type="Pfam" id="PF11870">
    <property type="entry name" value="LutB_C"/>
    <property type="match status" value="1"/>
</dbReference>
<keyword evidence="5" id="KW-0249">Electron transport</keyword>
<evidence type="ECO:0000256" key="5">
    <source>
        <dbReference type="ARBA" id="ARBA00022982"/>
    </source>
</evidence>
<dbReference type="PANTHER" id="PTHR47153">
    <property type="entry name" value="LACTATE UTILIZATION PROTEIN B"/>
    <property type="match status" value="1"/>
</dbReference>
<dbReference type="PROSITE" id="PS51379">
    <property type="entry name" value="4FE4S_FER_2"/>
    <property type="match status" value="1"/>
</dbReference>
<dbReference type="PROSITE" id="PS00198">
    <property type="entry name" value="4FE4S_FER_1"/>
    <property type="match status" value="1"/>
</dbReference>
<proteinExistence type="predicted"/>
<dbReference type="SUPFAM" id="SSF100950">
    <property type="entry name" value="NagB/RpiA/CoA transferase-like"/>
    <property type="match status" value="1"/>
</dbReference>
<evidence type="ECO:0000256" key="3">
    <source>
        <dbReference type="ARBA" id="ARBA00022723"/>
    </source>
</evidence>
<keyword evidence="4" id="KW-0677">Repeat</keyword>
<dbReference type="InterPro" id="IPR017900">
    <property type="entry name" value="4Fe4S_Fe_S_CS"/>
</dbReference>
<evidence type="ECO:0000256" key="6">
    <source>
        <dbReference type="ARBA" id="ARBA00023004"/>
    </source>
</evidence>
<keyword evidence="10" id="KW-1185">Reference proteome</keyword>
<dbReference type="InterPro" id="IPR024569">
    <property type="entry name" value="LutB_C"/>
</dbReference>
<dbReference type="InterPro" id="IPR009051">
    <property type="entry name" value="Helical_ferredxn"/>
</dbReference>
<dbReference type="OrthoDB" id="5289041at2"/>
<reference evidence="10" key="1">
    <citation type="submission" date="2016-10" db="EMBL/GenBank/DDBJ databases">
        <authorList>
            <person name="Varghese N."/>
            <person name="Submissions S."/>
        </authorList>
    </citation>
    <scope>NUCLEOTIDE SEQUENCE [LARGE SCALE GENOMIC DNA]</scope>
    <source>
        <strain evidence="10">DSM 2698</strain>
    </source>
</reference>
<keyword evidence="6" id="KW-0408">Iron</keyword>
<dbReference type="PANTHER" id="PTHR47153:SF2">
    <property type="entry name" value="LACTATE UTILIZATION PROTEIN B"/>
    <property type="match status" value="1"/>
</dbReference>
<evidence type="ECO:0000259" key="8">
    <source>
        <dbReference type="PROSITE" id="PS51379"/>
    </source>
</evidence>
<dbReference type="InterPro" id="IPR004452">
    <property type="entry name" value="LutB/LldF"/>
</dbReference>
<sequence length="472" mass="52242">MSAPFLSQAFKENAVDALANVELQRALGHVERGFIQKRQKAVDALPEFDALRHEARAIKDHTLSHLDLYLEAFEGKARQAGAEVHWAETAADAREAVLSICRRVGAKTVTKGKSMISEEIGLNAFLEKSEIKPIETDLGEYIIQLRGEPPSHIIAPAVHVNRDQVEADFRRVHTHLDPKRDLADPVSLLSEARATLRDMFLAADVGITGANFLVAETGSSVIVTNEGNGDLTQILPRVHIVLASIEKVVPTLEDVSTLLRVLARSATGQELSVYTTFSTGRRRPGDEDGPEETHVILLDNGRSEMLANEFREMLRCIRCGACMNHCPIYHAIGGHAYGATYVGPMGAVLAPGLFGLENTANLPNASTFCGRCESVCPVEIPLPKLMRHWREREYERHLKPAAERNGLRIWAFLARRPKLYRLATRIGLKALHPFGRRRGRFSSLPLAGGWTGHRDMPAPAKTSFIDQWKARS</sequence>
<dbReference type="RefSeq" id="WP_092809094.1">
    <property type="nucleotide sequence ID" value="NZ_FMVW01000001.1"/>
</dbReference>
<dbReference type="Gene3D" id="3.40.50.10420">
    <property type="entry name" value="NagB/RpiA/CoA transferase-like"/>
    <property type="match status" value="1"/>
</dbReference>
<dbReference type="Gene3D" id="1.10.1060.10">
    <property type="entry name" value="Alpha-helical ferredoxin"/>
    <property type="match status" value="1"/>
</dbReference>
<dbReference type="Proteomes" id="UP000199347">
    <property type="component" value="Unassembled WGS sequence"/>
</dbReference>
<evidence type="ECO:0000256" key="1">
    <source>
        <dbReference type="ARBA" id="ARBA00022448"/>
    </source>
</evidence>
<dbReference type="AlphaFoldDB" id="A0A1G5M8H7"/>
<keyword evidence="2" id="KW-0004">4Fe-4S</keyword>
<keyword evidence="7" id="KW-0411">Iron-sulfur</keyword>
<dbReference type="InterPro" id="IPR024185">
    <property type="entry name" value="FTHF_cligase-like_sf"/>
</dbReference>
<evidence type="ECO:0000313" key="10">
    <source>
        <dbReference type="Proteomes" id="UP000199347"/>
    </source>
</evidence>
<dbReference type="GO" id="GO:0046872">
    <property type="term" value="F:metal ion binding"/>
    <property type="evidence" value="ECO:0007669"/>
    <property type="project" value="UniProtKB-KW"/>
</dbReference>
<protein>
    <submittedName>
        <fullName evidence="9">L-lactate dehydrogenase complex protein LldF</fullName>
    </submittedName>
</protein>